<organism evidence="1 2">
    <name type="scientific">Oopsacas minuta</name>
    <dbReference type="NCBI Taxonomy" id="111878"/>
    <lineage>
        <taxon>Eukaryota</taxon>
        <taxon>Metazoa</taxon>
        <taxon>Porifera</taxon>
        <taxon>Hexactinellida</taxon>
        <taxon>Hexasterophora</taxon>
        <taxon>Lyssacinosida</taxon>
        <taxon>Leucopsacidae</taxon>
        <taxon>Oopsacas</taxon>
    </lineage>
</organism>
<comment type="caution">
    <text evidence="1">The sequence shown here is derived from an EMBL/GenBank/DDBJ whole genome shotgun (WGS) entry which is preliminary data.</text>
</comment>
<protein>
    <submittedName>
        <fullName evidence="1">Uncharacterized protein</fullName>
    </submittedName>
</protein>
<sequence>MWRRESKHVDLLSTYPNLAIDPIEDFEHEDAIFREILSQQSENDYIDDQDEFSPPFSEPGEELSCIYETRDTRFKSAAENIHSEQLRQNCNMIKKSIPRGELSYNFLILVLYLHSGLIEQ</sequence>
<dbReference type="Proteomes" id="UP001165289">
    <property type="component" value="Unassembled WGS sequence"/>
</dbReference>
<reference evidence="1 2" key="1">
    <citation type="journal article" date="2023" name="BMC Biol.">
        <title>The compact genome of the sponge Oopsacas minuta (Hexactinellida) is lacking key metazoan core genes.</title>
        <authorList>
            <person name="Santini S."/>
            <person name="Schenkelaars Q."/>
            <person name="Jourda C."/>
            <person name="Duchesne M."/>
            <person name="Belahbib H."/>
            <person name="Rocher C."/>
            <person name="Selva M."/>
            <person name="Riesgo A."/>
            <person name="Vervoort M."/>
            <person name="Leys S.P."/>
            <person name="Kodjabachian L."/>
            <person name="Le Bivic A."/>
            <person name="Borchiellini C."/>
            <person name="Claverie J.M."/>
            <person name="Renard E."/>
        </authorList>
    </citation>
    <scope>NUCLEOTIDE SEQUENCE [LARGE SCALE GENOMIC DNA]</scope>
    <source>
        <strain evidence="1">SPO-2</strain>
    </source>
</reference>
<name>A0AAV7JZT2_9METZ</name>
<accession>A0AAV7JZT2</accession>
<evidence type="ECO:0000313" key="1">
    <source>
        <dbReference type="EMBL" id="KAI6654483.1"/>
    </source>
</evidence>
<evidence type="ECO:0000313" key="2">
    <source>
        <dbReference type="Proteomes" id="UP001165289"/>
    </source>
</evidence>
<proteinExistence type="predicted"/>
<dbReference type="AlphaFoldDB" id="A0AAV7JZT2"/>
<keyword evidence="2" id="KW-1185">Reference proteome</keyword>
<dbReference type="EMBL" id="JAKMXF010000222">
    <property type="protein sequence ID" value="KAI6654483.1"/>
    <property type="molecule type" value="Genomic_DNA"/>
</dbReference>
<gene>
    <name evidence="1" type="ORF">LOD99_879</name>
</gene>